<evidence type="ECO:0000313" key="3">
    <source>
        <dbReference type="EMBL" id="CAB4973686.1"/>
    </source>
</evidence>
<evidence type="ECO:0000313" key="4">
    <source>
        <dbReference type="EMBL" id="CAB5016824.1"/>
    </source>
</evidence>
<name>A0A6J7LYU5_9ZZZZ</name>
<proteinExistence type="predicted"/>
<dbReference type="Gene3D" id="2.60.120.330">
    <property type="entry name" value="B-lactam Antibiotic, Isopenicillin N Synthase, Chain"/>
    <property type="match status" value="1"/>
</dbReference>
<sequence>MVEISDYLTAPHWSSDIPLTTDHFRVDALAEHGYAVLRDLDPEISEKEFLNLEYMDWKSGGDTNFAPIATADGNLDCRGFWKPGDEKPDKGGQWTTNAEQCPSLVAHVEEVGADFGRVRVIRLAPQSYEEALRQIHRDDNNRFNPEDQGWVVRQWIELTDNPGAFMILMEQGPDGLPDASTEVRIPFHRNVRVVVDTQRLWHVVCNPSPTMRYALITSFESSPALADWIFANRC</sequence>
<dbReference type="EMBL" id="CAFBPQ010000007">
    <property type="protein sequence ID" value="CAB5016824.1"/>
    <property type="molecule type" value="Genomic_DNA"/>
</dbReference>
<accession>A0A6J7LYU5</accession>
<reference evidence="3" key="1">
    <citation type="submission" date="2020-05" db="EMBL/GenBank/DDBJ databases">
        <authorList>
            <person name="Chiriac C."/>
            <person name="Salcher M."/>
            <person name="Ghai R."/>
            <person name="Kavagutti S V."/>
        </authorList>
    </citation>
    <scope>NUCLEOTIDE SEQUENCE</scope>
</reference>
<dbReference type="EMBL" id="CAFBOF010000009">
    <property type="protein sequence ID" value="CAB4973686.1"/>
    <property type="molecule type" value="Genomic_DNA"/>
</dbReference>
<dbReference type="EMBL" id="CAEZYK010000001">
    <property type="protein sequence ID" value="CAB4711278.1"/>
    <property type="molecule type" value="Genomic_DNA"/>
</dbReference>
<evidence type="ECO:0000313" key="1">
    <source>
        <dbReference type="EMBL" id="CAB4711278.1"/>
    </source>
</evidence>
<evidence type="ECO:0000313" key="2">
    <source>
        <dbReference type="EMBL" id="CAB4909770.1"/>
    </source>
</evidence>
<protein>
    <submittedName>
        <fullName evidence="3">Unannotated protein</fullName>
    </submittedName>
</protein>
<dbReference type="EMBL" id="CAFBMM010000050">
    <property type="protein sequence ID" value="CAB4909770.1"/>
    <property type="molecule type" value="Genomic_DNA"/>
</dbReference>
<gene>
    <name evidence="1" type="ORF">UFOPK2683_00006</name>
    <name evidence="2" type="ORF">UFOPK3605_01020</name>
    <name evidence="3" type="ORF">UFOPK3897_00666</name>
    <name evidence="4" type="ORF">UFOPK4121_00403</name>
</gene>
<organism evidence="3">
    <name type="scientific">freshwater metagenome</name>
    <dbReference type="NCBI Taxonomy" id="449393"/>
    <lineage>
        <taxon>unclassified sequences</taxon>
        <taxon>metagenomes</taxon>
        <taxon>ecological metagenomes</taxon>
    </lineage>
</organism>
<dbReference type="AlphaFoldDB" id="A0A6J7LYU5"/>
<dbReference type="InterPro" id="IPR027443">
    <property type="entry name" value="IPNS-like_sf"/>
</dbReference>